<evidence type="ECO:0000313" key="1">
    <source>
        <dbReference type="EMBL" id="PTB81714.1"/>
    </source>
</evidence>
<proteinExistence type="predicted"/>
<evidence type="ECO:0008006" key="3">
    <source>
        <dbReference type="Google" id="ProtNLM"/>
    </source>
</evidence>
<evidence type="ECO:0000313" key="2">
    <source>
        <dbReference type="Proteomes" id="UP000240760"/>
    </source>
</evidence>
<dbReference type="OrthoDB" id="3257981at2759"/>
<dbReference type="EMBL" id="KZ679126">
    <property type="protein sequence ID" value="PTB81714.1"/>
    <property type="molecule type" value="Genomic_DNA"/>
</dbReference>
<reference evidence="1 2" key="1">
    <citation type="submission" date="2016-07" db="EMBL/GenBank/DDBJ databases">
        <title>Multiple horizontal gene transfer events from other fungi enriched the ability of initially mycotrophic Trichoderma (Ascomycota) to feed on dead plant biomass.</title>
        <authorList>
            <consortium name="DOE Joint Genome Institute"/>
            <person name="Aerts A."/>
            <person name="Atanasova L."/>
            <person name="Chenthamara K."/>
            <person name="Zhang J."/>
            <person name="Grujic M."/>
            <person name="Henrissat B."/>
            <person name="Kuo A."/>
            <person name="Salamov A."/>
            <person name="Lipzen A."/>
            <person name="Labutti K."/>
            <person name="Barry K."/>
            <person name="Miao Y."/>
            <person name="Rahimi M.J."/>
            <person name="Shen Q."/>
            <person name="Grigoriev I.V."/>
            <person name="Kubicek C.P."/>
            <person name="Druzhinina I.S."/>
        </authorList>
    </citation>
    <scope>NUCLEOTIDE SEQUENCE [LARGE SCALE GENOMIC DNA]</scope>
    <source>
        <strain evidence="1 2">ATCC 18648</strain>
    </source>
</reference>
<name>A0A2T4CJJ5_TRILO</name>
<organism evidence="1 2">
    <name type="scientific">Trichoderma longibrachiatum ATCC 18648</name>
    <dbReference type="NCBI Taxonomy" id="983965"/>
    <lineage>
        <taxon>Eukaryota</taxon>
        <taxon>Fungi</taxon>
        <taxon>Dikarya</taxon>
        <taxon>Ascomycota</taxon>
        <taxon>Pezizomycotina</taxon>
        <taxon>Sordariomycetes</taxon>
        <taxon>Hypocreomycetidae</taxon>
        <taxon>Hypocreales</taxon>
        <taxon>Hypocreaceae</taxon>
        <taxon>Trichoderma</taxon>
    </lineage>
</organism>
<protein>
    <recommendedName>
        <fullName evidence="3">F-box domain-containing protein</fullName>
    </recommendedName>
</protein>
<gene>
    <name evidence="1" type="ORF">M440DRAFT_1368036</name>
</gene>
<sequence length="635" mass="72180">MLGGHDVSRLMRPPYWSDERDEYEKEGEPTRLLPLPLPSAMDGHPVASKSSLFTLPTEILGEIMNLLVDDRAALSAMALVNSDCRQLARSCQFADVCFDYGPRSNQLRSHLMKEASARQNPDTPGTMVRPLFIGTCIRRVTVFSDRDYVANEHSDLYDARWGDTARTATFQERAKLRKEATEYYFGTHYASIVAAMNTMPNLESVSWYDRMCLDNDFFKCITNLPIRHLKICRAYIGDPFYLHSLESSAMSLETLYLNISICVTLLQRCSATLQHLTLRCINPWRCESLSFGQEQVTFGQLRYLDLSGCHGTLARTAWCSLLSAPLRHLALPIGSTEPFQAFQVCQPLPHLQTLLLSTLNYADATEASPILDFISRHPHVRKLCIHIGKPQLMNSHLVPLLSDGRWSNLTSLSLAWHGADFAVNASPYIATISAQSLAAIGSIKSLVQLHLTAGDIFGGRHQWLVDHELVRSSFRRLSNLKRLAFSRDTYIRPGGSSAKVESYYELQYVTSDDYDLAMERPYLDCPPSTLRADEGSIDDDLELFYAQFCSARIWEFAHRNLMLREAEKYSRVLPSLEWIYCGQRPMGFRRVQTDKGRRRIAVPLTRRRDTCQSLLKRMFAMGQDDGDDDDDFDYI</sequence>
<dbReference type="InterPro" id="IPR032675">
    <property type="entry name" value="LRR_dom_sf"/>
</dbReference>
<dbReference type="Gene3D" id="3.80.10.10">
    <property type="entry name" value="Ribonuclease Inhibitor"/>
    <property type="match status" value="1"/>
</dbReference>
<dbReference type="Proteomes" id="UP000240760">
    <property type="component" value="Unassembled WGS sequence"/>
</dbReference>
<dbReference type="AlphaFoldDB" id="A0A2T4CJJ5"/>
<keyword evidence="2" id="KW-1185">Reference proteome</keyword>
<accession>A0A2T4CJJ5</accession>
<dbReference type="SUPFAM" id="SSF52047">
    <property type="entry name" value="RNI-like"/>
    <property type="match status" value="1"/>
</dbReference>